<dbReference type="EMBL" id="CP000850">
    <property type="protein sequence ID" value="ABW00819.1"/>
    <property type="molecule type" value="Genomic_DNA"/>
</dbReference>
<dbReference type="HOGENOM" id="CLU_1936611_0_0_11"/>
<protein>
    <submittedName>
        <fullName evidence="2">Uncharacterized protein</fullName>
    </submittedName>
</protein>
<dbReference type="AlphaFoldDB" id="A8LXH0"/>
<dbReference type="KEGG" id="saq:Sare_5075"/>
<reference evidence="2" key="1">
    <citation type="submission" date="2007-10" db="EMBL/GenBank/DDBJ databases">
        <title>Complete sequence of Salinispora arenicola CNS-205.</title>
        <authorList>
            <consortium name="US DOE Joint Genome Institute"/>
            <person name="Copeland A."/>
            <person name="Lucas S."/>
            <person name="Lapidus A."/>
            <person name="Barry K."/>
            <person name="Glavina del Rio T."/>
            <person name="Dalin E."/>
            <person name="Tice H."/>
            <person name="Pitluck S."/>
            <person name="Foster B."/>
            <person name="Schmutz J."/>
            <person name="Larimer F."/>
            <person name="Land M."/>
            <person name="Hauser L."/>
            <person name="Kyrpides N."/>
            <person name="Ivanova N."/>
            <person name="Jensen P.R."/>
            <person name="Moore B.S."/>
            <person name="Penn K."/>
            <person name="Jenkins C."/>
            <person name="Udwary D."/>
            <person name="Xiang L."/>
            <person name="Gontang E."/>
            <person name="Richardson P."/>
        </authorList>
    </citation>
    <scope>NUCLEOTIDE SEQUENCE [LARGE SCALE GENOMIC DNA]</scope>
    <source>
        <strain evidence="2">CNS-205</strain>
    </source>
</reference>
<evidence type="ECO:0000313" key="2">
    <source>
        <dbReference type="EMBL" id="ABW00819.1"/>
    </source>
</evidence>
<evidence type="ECO:0000256" key="1">
    <source>
        <dbReference type="SAM" id="MobiDB-lite"/>
    </source>
</evidence>
<organism evidence="2">
    <name type="scientific">Salinispora arenicola (strain CNS-205)</name>
    <dbReference type="NCBI Taxonomy" id="391037"/>
    <lineage>
        <taxon>Bacteria</taxon>
        <taxon>Bacillati</taxon>
        <taxon>Actinomycetota</taxon>
        <taxon>Actinomycetes</taxon>
        <taxon>Micromonosporales</taxon>
        <taxon>Micromonosporaceae</taxon>
        <taxon>Salinispora</taxon>
    </lineage>
</organism>
<sequence>MIPEDLTPPPVDGIVPDPRTPLSPPAPSTRPGLLSDLPRPSARHDPPKGGSRAGDLRVPWPLRSTVTGTSLDCGPAATRRGRYILAQRTHRAEELGAAWRVSISSGCGSQRPCPRSVARAASRCTTGTPI</sequence>
<dbReference type="STRING" id="391037.Sare_5075"/>
<gene>
    <name evidence="2" type="ordered locus">Sare_5075</name>
</gene>
<feature type="compositionally biased region" description="Pro residues" evidence="1">
    <location>
        <begin position="18"/>
        <end position="28"/>
    </location>
</feature>
<name>A8LXH0_SALAI</name>
<feature type="compositionally biased region" description="Pro residues" evidence="1">
    <location>
        <begin position="1"/>
        <end position="11"/>
    </location>
</feature>
<accession>A8LXH0</accession>
<feature type="region of interest" description="Disordered" evidence="1">
    <location>
        <begin position="1"/>
        <end position="60"/>
    </location>
</feature>
<proteinExistence type="predicted"/>